<dbReference type="EMBL" id="BARW01019891">
    <property type="protein sequence ID" value="GAJ00484.1"/>
    <property type="molecule type" value="Genomic_DNA"/>
</dbReference>
<dbReference type="Gene3D" id="3.20.20.70">
    <property type="entry name" value="Aldolase class I"/>
    <property type="match status" value="1"/>
</dbReference>
<proteinExistence type="predicted"/>
<dbReference type="AlphaFoldDB" id="X1T5J7"/>
<accession>X1T5J7</accession>
<dbReference type="Pfam" id="PF03102">
    <property type="entry name" value="NeuB"/>
    <property type="match status" value="1"/>
</dbReference>
<protein>
    <recommendedName>
        <fullName evidence="1">PseI/NeuA/B-like domain-containing protein</fullName>
    </recommendedName>
</protein>
<evidence type="ECO:0000259" key="1">
    <source>
        <dbReference type="Pfam" id="PF03102"/>
    </source>
</evidence>
<evidence type="ECO:0000313" key="2">
    <source>
        <dbReference type="EMBL" id="GAJ00484.1"/>
    </source>
</evidence>
<dbReference type="GO" id="GO:0047444">
    <property type="term" value="F:N-acylneuraminate-9-phosphate synthase activity"/>
    <property type="evidence" value="ECO:0007669"/>
    <property type="project" value="TreeGrafter"/>
</dbReference>
<comment type="caution">
    <text evidence="2">The sequence shown here is derived from an EMBL/GenBank/DDBJ whole genome shotgun (WGS) entry which is preliminary data.</text>
</comment>
<sequence>MVRLGPLVIGDDTPVFIIAEAGVNHNGDIATAKSLIDAAVEAGVDAVKFQTYETEKVALAMAPKARYQKETTSSVESQFQMLKRLELTEGDFAELMDYCRRRQILFLSTPHDRTSIDTLDALGVCAFKVGSGDVTNVPYLKHVANKGKPILLSTGMSTLGEVEAAVDAILSAGNKDLVLLHCVSNYPARVEDCNLRAIETLKNVFALPVGFSDHTLGIEIGIGAAAMGATVIEKHLTLDRTMPGPDHRASLEPPELKAMVRG</sequence>
<dbReference type="SUPFAM" id="SSF51569">
    <property type="entry name" value="Aldolase"/>
    <property type="match status" value="1"/>
</dbReference>
<reference evidence="2" key="1">
    <citation type="journal article" date="2014" name="Front. Microbiol.">
        <title>High frequency of phylogenetically diverse reductive dehalogenase-homologous genes in deep subseafloor sedimentary metagenomes.</title>
        <authorList>
            <person name="Kawai M."/>
            <person name="Futagami T."/>
            <person name="Toyoda A."/>
            <person name="Takaki Y."/>
            <person name="Nishi S."/>
            <person name="Hori S."/>
            <person name="Arai W."/>
            <person name="Tsubouchi T."/>
            <person name="Morono Y."/>
            <person name="Uchiyama I."/>
            <person name="Ito T."/>
            <person name="Fujiyama A."/>
            <person name="Inagaki F."/>
            <person name="Takami H."/>
        </authorList>
    </citation>
    <scope>NUCLEOTIDE SEQUENCE</scope>
    <source>
        <strain evidence="2">Expedition CK06-06</strain>
    </source>
</reference>
<gene>
    <name evidence="2" type="ORF">S12H4_33707</name>
</gene>
<name>X1T5J7_9ZZZZ</name>
<dbReference type="GO" id="GO:0016051">
    <property type="term" value="P:carbohydrate biosynthetic process"/>
    <property type="evidence" value="ECO:0007669"/>
    <property type="project" value="InterPro"/>
</dbReference>
<dbReference type="InterPro" id="IPR013785">
    <property type="entry name" value="Aldolase_TIM"/>
</dbReference>
<dbReference type="InterPro" id="IPR051690">
    <property type="entry name" value="PseI-like"/>
</dbReference>
<dbReference type="InterPro" id="IPR013132">
    <property type="entry name" value="PseI/NeuA/B-like_N"/>
</dbReference>
<dbReference type="PANTHER" id="PTHR42966">
    <property type="entry name" value="N-ACETYLNEURAMINATE SYNTHASE"/>
    <property type="match status" value="1"/>
</dbReference>
<feature type="non-terminal residue" evidence="2">
    <location>
        <position position="262"/>
    </location>
</feature>
<organism evidence="2">
    <name type="scientific">marine sediment metagenome</name>
    <dbReference type="NCBI Taxonomy" id="412755"/>
    <lineage>
        <taxon>unclassified sequences</taxon>
        <taxon>metagenomes</taxon>
        <taxon>ecological metagenomes</taxon>
    </lineage>
</organism>
<feature type="domain" description="PseI/NeuA/B-like" evidence="1">
    <location>
        <begin position="35"/>
        <end position="261"/>
    </location>
</feature>
<dbReference type="PANTHER" id="PTHR42966:SF1">
    <property type="entry name" value="SIALIC ACID SYNTHASE"/>
    <property type="match status" value="1"/>
</dbReference>